<reference evidence="2 3" key="1">
    <citation type="journal article" date="2018" name="BMC Genomics">
        <title>Genomic evidence for intraspecific hybridization in a clonal and extremely halotolerant yeast.</title>
        <authorList>
            <person name="Gostincar C."/>
            <person name="Stajich J.E."/>
            <person name="Zupancic J."/>
            <person name="Zalar P."/>
            <person name="Gunde-Cimerman N."/>
        </authorList>
    </citation>
    <scope>NUCLEOTIDE SEQUENCE [LARGE SCALE GENOMIC DNA]</scope>
    <source>
        <strain evidence="2 3">EXF-6651</strain>
    </source>
</reference>
<dbReference type="AlphaFoldDB" id="A0A3M7BH21"/>
<dbReference type="Proteomes" id="UP000276864">
    <property type="component" value="Unassembled WGS sequence"/>
</dbReference>
<gene>
    <name evidence="2" type="ORF">D0866_02229</name>
</gene>
<proteinExistence type="predicted"/>
<evidence type="ECO:0000313" key="3">
    <source>
        <dbReference type="Proteomes" id="UP000276864"/>
    </source>
</evidence>
<sequence>MAESLGVAAGALGIASFGIQLADSVVKLKRFCGEVKGVPRKIQRLTDELEIMTEALSMFTVDYEKLLATKNPVRKSLALCEAAVKDLASTINALEDRLSRRKRISSIYAALRREEIDDLVENMERTRNLLDFVSRRHLDAQHQEELSSILVHFRTNIPAAPSSTGDMAVSQATVVDRPVPQQEIEAVLRSPVPASGTFVGSRVLEYRVSWWLFSQVWELSIERAISGWKFSLRFQRTLPEAHLVYNICRKGDVDGMRKLISDGEVLPDDKISSPHWSTLSLITGVDPGTLGTEWDVRIYMEAIRYQSRLTNRQSFLSSNLALNLVHENSTLDTIIEDVKLLSEHCNFDKDALEDKWTNWSDKSDLCIGILLRPRASWSMHDNLRFFGSVVLGFPKASARFLHLVEPAVKDRAYYAVKLDIPNRPRLMHLLAECAGAMDDYQWRAYKHLMAAVIAMGIQAGSDLHMLSKTGAGMTPLMHALLGAMLSFEKFSRATFDRDVAAVQQRFQRWLILLAMAGVDLSRFAKREARLFRKHWRTSQRVLWKSFFRHCEVIALRFGSKATEWGLWVSHPGDSYSGLFWDMVEHPERSIPGAWMELEKSDPEPSVRRSYCSPRGYFEFELQDPDRLRWPDDLDYFED</sequence>
<accession>A0A3M7BH21</accession>
<name>A0A3M7BH21_HORWE</name>
<keyword evidence="1" id="KW-0175">Coiled coil</keyword>
<evidence type="ECO:0000313" key="2">
    <source>
        <dbReference type="EMBL" id="RMY38974.1"/>
    </source>
</evidence>
<feature type="coiled-coil region" evidence="1">
    <location>
        <begin position="77"/>
        <end position="136"/>
    </location>
</feature>
<organism evidence="2 3">
    <name type="scientific">Hortaea werneckii</name>
    <name type="common">Black yeast</name>
    <name type="synonym">Cladosporium werneckii</name>
    <dbReference type="NCBI Taxonomy" id="91943"/>
    <lineage>
        <taxon>Eukaryota</taxon>
        <taxon>Fungi</taxon>
        <taxon>Dikarya</taxon>
        <taxon>Ascomycota</taxon>
        <taxon>Pezizomycotina</taxon>
        <taxon>Dothideomycetes</taxon>
        <taxon>Dothideomycetidae</taxon>
        <taxon>Mycosphaerellales</taxon>
        <taxon>Teratosphaeriaceae</taxon>
        <taxon>Hortaea</taxon>
    </lineage>
</organism>
<dbReference type="VEuPathDB" id="FungiDB:BTJ68_11644"/>
<dbReference type="EMBL" id="QWIM01000143">
    <property type="protein sequence ID" value="RMY38974.1"/>
    <property type="molecule type" value="Genomic_DNA"/>
</dbReference>
<protein>
    <recommendedName>
        <fullName evidence="4">Fungal N-terminal domain-containing protein</fullName>
    </recommendedName>
</protein>
<evidence type="ECO:0008006" key="4">
    <source>
        <dbReference type="Google" id="ProtNLM"/>
    </source>
</evidence>
<evidence type="ECO:0000256" key="1">
    <source>
        <dbReference type="SAM" id="Coils"/>
    </source>
</evidence>
<comment type="caution">
    <text evidence="2">The sequence shown here is derived from an EMBL/GenBank/DDBJ whole genome shotgun (WGS) entry which is preliminary data.</text>
</comment>